<comment type="caution">
    <text evidence="2">The sequence shown here is derived from an EMBL/GenBank/DDBJ whole genome shotgun (WGS) entry which is preliminary data.</text>
</comment>
<evidence type="ECO:0000256" key="1">
    <source>
        <dbReference type="SAM" id="MobiDB-lite"/>
    </source>
</evidence>
<accession>A0ABS8W228</accession>
<proteinExistence type="predicted"/>
<keyword evidence="3" id="KW-1185">Reference proteome</keyword>
<evidence type="ECO:0000313" key="3">
    <source>
        <dbReference type="Proteomes" id="UP000823775"/>
    </source>
</evidence>
<evidence type="ECO:0000313" key="2">
    <source>
        <dbReference type="EMBL" id="MCE2055613.1"/>
    </source>
</evidence>
<organism evidence="2 3">
    <name type="scientific">Datura stramonium</name>
    <name type="common">Jimsonweed</name>
    <name type="synonym">Common thornapple</name>
    <dbReference type="NCBI Taxonomy" id="4076"/>
    <lineage>
        <taxon>Eukaryota</taxon>
        <taxon>Viridiplantae</taxon>
        <taxon>Streptophyta</taxon>
        <taxon>Embryophyta</taxon>
        <taxon>Tracheophyta</taxon>
        <taxon>Spermatophyta</taxon>
        <taxon>Magnoliopsida</taxon>
        <taxon>eudicotyledons</taxon>
        <taxon>Gunneridae</taxon>
        <taxon>Pentapetalae</taxon>
        <taxon>asterids</taxon>
        <taxon>lamiids</taxon>
        <taxon>Solanales</taxon>
        <taxon>Solanaceae</taxon>
        <taxon>Solanoideae</taxon>
        <taxon>Datureae</taxon>
        <taxon>Datura</taxon>
    </lineage>
</organism>
<gene>
    <name evidence="2" type="ORF">HAX54_043006</name>
</gene>
<name>A0ABS8W228_DATST</name>
<feature type="non-terminal residue" evidence="2">
    <location>
        <position position="1"/>
    </location>
</feature>
<reference evidence="2 3" key="1">
    <citation type="journal article" date="2021" name="BMC Genomics">
        <title>Datura genome reveals duplications of psychoactive alkaloid biosynthetic genes and high mutation rate following tissue culture.</title>
        <authorList>
            <person name="Rajewski A."/>
            <person name="Carter-House D."/>
            <person name="Stajich J."/>
            <person name="Litt A."/>
        </authorList>
    </citation>
    <scope>NUCLEOTIDE SEQUENCE [LARGE SCALE GENOMIC DNA]</scope>
    <source>
        <strain evidence="2">AR-01</strain>
    </source>
</reference>
<dbReference type="Proteomes" id="UP000823775">
    <property type="component" value="Unassembled WGS sequence"/>
</dbReference>
<sequence length="101" mass="11157">EDLPSTLHASVKTKASSQSLFVKSFGQSIFGSSPSDPDFEYLGLEVKEDILCKIRCVLSLSLESYKDRNNQNTLKPRQIKFLDDGRGSSKPSDLYAPKGLS</sequence>
<feature type="region of interest" description="Disordered" evidence="1">
    <location>
        <begin position="73"/>
        <end position="101"/>
    </location>
</feature>
<protein>
    <submittedName>
        <fullName evidence="2">Uncharacterized protein</fullName>
    </submittedName>
</protein>
<dbReference type="EMBL" id="JACEIK010006390">
    <property type="protein sequence ID" value="MCE2055613.1"/>
    <property type="molecule type" value="Genomic_DNA"/>
</dbReference>